<evidence type="ECO:0000313" key="9">
    <source>
        <dbReference type="Proteomes" id="UP000027920"/>
    </source>
</evidence>
<evidence type="ECO:0000313" key="8">
    <source>
        <dbReference type="EMBL" id="KEF56131.1"/>
    </source>
</evidence>
<evidence type="ECO:0000259" key="7">
    <source>
        <dbReference type="SMART" id="SM00906"/>
    </source>
</evidence>
<feature type="region of interest" description="Disordered" evidence="6">
    <location>
        <begin position="333"/>
        <end position="354"/>
    </location>
</feature>
<keyword evidence="9" id="KW-1185">Reference proteome</keyword>
<evidence type="ECO:0000256" key="6">
    <source>
        <dbReference type="SAM" id="MobiDB-lite"/>
    </source>
</evidence>
<sequence>MSVLPDTPELHEEPVLAVEVLNLIALYFYCLDMRQTAYSYIGRALRIALVDGMHTRIPADLLGEKLAERCANIWWTAYVLDRTLSSAVGAPTSVQDEDIKAYLAPPQQSSQRNATLSLHVRLSRLISQILNELYSADGSLEASYLSKIRSLLRRLAEIAEELEGTINFKFKSSLDTLSKGATHLRLLYHQCIILAIRPLLLCLLQERLKSLQDGTGMQDLTGSIRDLLQTCADSAAKTLAILCALAENNMLDNFLPFDLEFTSSAASVLIILDDILRIVPVGASVKRRGNKILLDMKQRGSVPAQLRQSELDRLNRLAKRLWERFPAAMYGTKTKHLQDREAHSRTSAPSADQMKNISGADRAVSIANYHNSASGREQEAVVSHTRILTSPVQTHGTTPLDLISPDLAEQFELSQDHMLFVADQLNADADDALFLSNLDFGASGSASGSGSNWLWSMS</sequence>
<dbReference type="GO" id="GO:0006351">
    <property type="term" value="P:DNA-templated transcription"/>
    <property type="evidence" value="ECO:0007669"/>
    <property type="project" value="InterPro"/>
</dbReference>
<dbReference type="AlphaFoldDB" id="A0A072P8C3"/>
<reference evidence="8 9" key="1">
    <citation type="submission" date="2013-03" db="EMBL/GenBank/DDBJ databases">
        <title>The Genome Sequence of Exophiala aquamarina CBS 119918.</title>
        <authorList>
            <consortium name="The Broad Institute Genomics Platform"/>
            <person name="Cuomo C."/>
            <person name="de Hoog S."/>
            <person name="Gorbushina A."/>
            <person name="Walker B."/>
            <person name="Young S.K."/>
            <person name="Zeng Q."/>
            <person name="Gargeya S."/>
            <person name="Fitzgerald M."/>
            <person name="Haas B."/>
            <person name="Abouelleil A."/>
            <person name="Allen A.W."/>
            <person name="Alvarado L."/>
            <person name="Arachchi H.M."/>
            <person name="Berlin A.M."/>
            <person name="Chapman S.B."/>
            <person name="Gainer-Dewar J."/>
            <person name="Goldberg J."/>
            <person name="Griggs A."/>
            <person name="Gujja S."/>
            <person name="Hansen M."/>
            <person name="Howarth C."/>
            <person name="Imamovic A."/>
            <person name="Ireland A."/>
            <person name="Larimer J."/>
            <person name="McCowan C."/>
            <person name="Murphy C."/>
            <person name="Pearson M."/>
            <person name="Poon T.W."/>
            <person name="Priest M."/>
            <person name="Roberts A."/>
            <person name="Saif S."/>
            <person name="Shea T."/>
            <person name="Sisk P."/>
            <person name="Sykes S."/>
            <person name="Wortman J."/>
            <person name="Nusbaum C."/>
            <person name="Birren B."/>
        </authorList>
    </citation>
    <scope>NUCLEOTIDE SEQUENCE [LARGE SCALE GENOMIC DNA]</scope>
    <source>
        <strain evidence="8 9">CBS 119918</strain>
    </source>
</reference>
<comment type="subcellular location">
    <subcellularLocation>
        <location evidence="1">Nucleus</location>
    </subcellularLocation>
</comment>
<organism evidence="8 9">
    <name type="scientific">Exophiala aquamarina CBS 119918</name>
    <dbReference type="NCBI Taxonomy" id="1182545"/>
    <lineage>
        <taxon>Eukaryota</taxon>
        <taxon>Fungi</taxon>
        <taxon>Dikarya</taxon>
        <taxon>Ascomycota</taxon>
        <taxon>Pezizomycotina</taxon>
        <taxon>Eurotiomycetes</taxon>
        <taxon>Chaetothyriomycetidae</taxon>
        <taxon>Chaetothyriales</taxon>
        <taxon>Herpotrichiellaceae</taxon>
        <taxon>Exophiala</taxon>
    </lineage>
</organism>
<dbReference type="EMBL" id="AMGV01000006">
    <property type="protein sequence ID" value="KEF56131.1"/>
    <property type="molecule type" value="Genomic_DNA"/>
</dbReference>
<proteinExistence type="predicted"/>
<dbReference type="GO" id="GO:0005634">
    <property type="term" value="C:nucleus"/>
    <property type="evidence" value="ECO:0007669"/>
    <property type="project" value="UniProtKB-SubCell"/>
</dbReference>
<keyword evidence="2" id="KW-0805">Transcription regulation</keyword>
<dbReference type="InterPro" id="IPR051711">
    <property type="entry name" value="Stress_Response_Reg"/>
</dbReference>
<dbReference type="CDD" id="cd12148">
    <property type="entry name" value="fungal_TF_MHR"/>
    <property type="match status" value="1"/>
</dbReference>
<evidence type="ECO:0000256" key="2">
    <source>
        <dbReference type="ARBA" id="ARBA00023015"/>
    </source>
</evidence>
<name>A0A072P8C3_9EURO</name>
<feature type="compositionally biased region" description="Polar residues" evidence="6">
    <location>
        <begin position="345"/>
        <end position="354"/>
    </location>
</feature>
<dbReference type="VEuPathDB" id="FungiDB:A1O9_07712"/>
<dbReference type="Proteomes" id="UP000027920">
    <property type="component" value="Unassembled WGS sequence"/>
</dbReference>
<dbReference type="PANTHER" id="PTHR47540:SF6">
    <property type="entry name" value="ZN(II)2CYS6 TRANSCRIPTION FACTOR (EUROFUNG)"/>
    <property type="match status" value="1"/>
</dbReference>
<gene>
    <name evidence="8" type="ORF">A1O9_07712</name>
</gene>
<dbReference type="HOGENOM" id="CLU_006926_3_2_1"/>
<evidence type="ECO:0000256" key="1">
    <source>
        <dbReference type="ARBA" id="ARBA00004123"/>
    </source>
</evidence>
<dbReference type="GO" id="GO:0045944">
    <property type="term" value="P:positive regulation of transcription by RNA polymerase II"/>
    <property type="evidence" value="ECO:0007669"/>
    <property type="project" value="TreeGrafter"/>
</dbReference>
<feature type="domain" description="Xylanolytic transcriptional activator regulatory" evidence="7">
    <location>
        <begin position="37"/>
        <end position="109"/>
    </location>
</feature>
<dbReference type="OrthoDB" id="4118474at2759"/>
<dbReference type="GO" id="GO:0008270">
    <property type="term" value="F:zinc ion binding"/>
    <property type="evidence" value="ECO:0007669"/>
    <property type="project" value="InterPro"/>
</dbReference>
<evidence type="ECO:0000256" key="3">
    <source>
        <dbReference type="ARBA" id="ARBA00023125"/>
    </source>
</evidence>
<dbReference type="RefSeq" id="XP_013258721.1">
    <property type="nucleotide sequence ID" value="XM_013403267.1"/>
</dbReference>
<evidence type="ECO:0000256" key="4">
    <source>
        <dbReference type="ARBA" id="ARBA00023163"/>
    </source>
</evidence>
<keyword evidence="3" id="KW-0238">DNA-binding</keyword>
<accession>A0A072P8C3</accession>
<dbReference type="GeneID" id="25282625"/>
<dbReference type="SMART" id="SM00906">
    <property type="entry name" value="Fungal_trans"/>
    <property type="match status" value="1"/>
</dbReference>
<dbReference type="PANTHER" id="PTHR47540">
    <property type="entry name" value="THIAMINE REPRESSIBLE GENES REGULATORY PROTEIN THI5"/>
    <property type="match status" value="1"/>
</dbReference>
<keyword evidence="4" id="KW-0804">Transcription</keyword>
<dbReference type="InterPro" id="IPR007219">
    <property type="entry name" value="XnlR_reg_dom"/>
</dbReference>
<dbReference type="Pfam" id="PF04082">
    <property type="entry name" value="Fungal_trans"/>
    <property type="match status" value="1"/>
</dbReference>
<keyword evidence="5" id="KW-0539">Nucleus</keyword>
<protein>
    <recommendedName>
        <fullName evidence="7">Xylanolytic transcriptional activator regulatory domain-containing protein</fullName>
    </recommendedName>
</protein>
<evidence type="ECO:0000256" key="5">
    <source>
        <dbReference type="ARBA" id="ARBA00023242"/>
    </source>
</evidence>
<dbReference type="GO" id="GO:0043565">
    <property type="term" value="F:sequence-specific DNA binding"/>
    <property type="evidence" value="ECO:0007669"/>
    <property type="project" value="TreeGrafter"/>
</dbReference>
<comment type="caution">
    <text evidence="8">The sequence shown here is derived from an EMBL/GenBank/DDBJ whole genome shotgun (WGS) entry which is preliminary data.</text>
</comment>
<dbReference type="STRING" id="1182545.A0A072P8C3"/>